<dbReference type="PROSITE" id="PS50262">
    <property type="entry name" value="G_PROTEIN_RECEP_F1_2"/>
    <property type="match status" value="2"/>
</dbReference>
<feature type="transmembrane region" description="Helical" evidence="5">
    <location>
        <begin position="484"/>
        <end position="513"/>
    </location>
</feature>
<keyword evidence="2 5" id="KW-0812">Transmembrane</keyword>
<evidence type="ECO:0000313" key="9">
    <source>
        <dbReference type="WormBase" id="CBG17825"/>
    </source>
</evidence>
<dbReference type="InterPro" id="IPR017452">
    <property type="entry name" value="GPCR_Rhodpsn_7TM"/>
</dbReference>
<feature type="transmembrane region" description="Helical" evidence="5">
    <location>
        <begin position="783"/>
        <end position="809"/>
    </location>
</feature>
<feature type="transmembrane region" description="Helical" evidence="5">
    <location>
        <begin position="576"/>
        <end position="603"/>
    </location>
</feature>
<dbReference type="InParanoid" id="E3CU65"/>
<feature type="transmembrane region" description="Helical" evidence="5">
    <location>
        <begin position="60"/>
        <end position="78"/>
    </location>
</feature>
<keyword evidence="3 5" id="KW-1133">Transmembrane helix</keyword>
<feature type="domain" description="G-protein coupled receptors family 1 profile" evidence="6">
    <location>
        <begin position="1"/>
        <end position="255"/>
    </location>
</feature>
<feature type="transmembrane region" description="Helical" evidence="5">
    <location>
        <begin position="238"/>
        <end position="259"/>
    </location>
</feature>
<dbReference type="Pfam" id="PF10324">
    <property type="entry name" value="7TM_GPCR_Srw"/>
    <property type="match status" value="3"/>
</dbReference>
<feature type="domain" description="G-protein coupled receptors family 1 profile" evidence="6">
    <location>
        <begin position="313"/>
        <end position="601"/>
    </location>
</feature>
<proteinExistence type="predicted"/>
<dbReference type="InterPro" id="IPR019427">
    <property type="entry name" value="7TM_GPCR_serpentine_rcpt_Srw"/>
</dbReference>
<dbReference type="PANTHER" id="PTHR47164">
    <property type="entry name" value="SERPENTINE RECEPTOR, CLASS W-RELATED"/>
    <property type="match status" value="1"/>
</dbReference>
<reference evidence="7 8" key="1">
    <citation type="journal article" date="2003" name="PLoS Biol.">
        <title>The genome sequence of Caenorhabditis briggsae: a platform for comparative genomics.</title>
        <authorList>
            <person name="Stein L.D."/>
            <person name="Bao Z."/>
            <person name="Blasiar D."/>
            <person name="Blumenthal T."/>
            <person name="Brent M.R."/>
            <person name="Chen N."/>
            <person name="Chinwalla A."/>
            <person name="Clarke L."/>
            <person name="Clee C."/>
            <person name="Coghlan A."/>
            <person name="Coulson A."/>
            <person name="D'Eustachio P."/>
            <person name="Fitch D.H."/>
            <person name="Fulton L.A."/>
            <person name="Fulton R.E."/>
            <person name="Griffiths-Jones S."/>
            <person name="Harris T.W."/>
            <person name="Hillier L.W."/>
            <person name="Kamath R."/>
            <person name="Kuwabara P.E."/>
            <person name="Mardis E.R."/>
            <person name="Marra M.A."/>
            <person name="Miner T.L."/>
            <person name="Minx P."/>
            <person name="Mullikin J.C."/>
            <person name="Plumb R.W."/>
            <person name="Rogers J."/>
            <person name="Schein J.E."/>
            <person name="Sohrmann M."/>
            <person name="Spieth J."/>
            <person name="Stajich J.E."/>
            <person name="Wei C."/>
            <person name="Willey D."/>
            <person name="Wilson R.K."/>
            <person name="Durbin R."/>
            <person name="Waterston R.H."/>
        </authorList>
    </citation>
    <scope>NUCLEOTIDE SEQUENCE [LARGE SCALE GENOMIC DNA]</scope>
    <source>
        <strain evidence="7 8">AF16</strain>
    </source>
</reference>
<dbReference type="GO" id="GO:0016020">
    <property type="term" value="C:membrane"/>
    <property type="evidence" value="ECO:0007669"/>
    <property type="project" value="UniProtKB-SubCell"/>
</dbReference>
<feature type="transmembrane region" description="Helical" evidence="5">
    <location>
        <begin position="424"/>
        <end position="442"/>
    </location>
</feature>
<feature type="transmembrane region" description="Helical" evidence="5">
    <location>
        <begin position="7"/>
        <end position="26"/>
    </location>
</feature>
<dbReference type="OMA" id="GPRICNI"/>
<feature type="transmembrane region" description="Helical" evidence="5">
    <location>
        <begin position="645"/>
        <end position="663"/>
    </location>
</feature>
<keyword evidence="4 5" id="KW-0472">Membrane</keyword>
<feature type="transmembrane region" description="Helical" evidence="5">
    <location>
        <begin position="192"/>
        <end position="218"/>
    </location>
</feature>
<dbReference type="EMBL" id="HE601027">
    <property type="protein sequence ID" value="CBX33063.1"/>
    <property type="molecule type" value="Genomic_DNA"/>
</dbReference>
<evidence type="ECO:0000256" key="5">
    <source>
        <dbReference type="SAM" id="Phobius"/>
    </source>
</evidence>
<feature type="transmembrane region" description="Helical" evidence="5">
    <location>
        <begin position="302"/>
        <end position="321"/>
    </location>
</feature>
<dbReference type="GO" id="GO:0008528">
    <property type="term" value="F:G protein-coupled peptide receptor activity"/>
    <property type="evidence" value="ECO:0007669"/>
    <property type="project" value="InterPro"/>
</dbReference>
<evidence type="ECO:0000259" key="6">
    <source>
        <dbReference type="PROSITE" id="PS50262"/>
    </source>
</evidence>
<dbReference type="AlphaFoldDB" id="E3CU65"/>
<comment type="subcellular location">
    <subcellularLocation>
        <location evidence="1">Membrane</location>
    </subcellularLocation>
</comment>
<dbReference type="PANTHER" id="PTHR47164:SF1">
    <property type="entry name" value="G-PROTEIN COUPLED RECEPTORS FAMILY 1 PROFILE DOMAIN-CONTAINING PROTEIN"/>
    <property type="match status" value="1"/>
</dbReference>
<reference evidence="7 8" key="2">
    <citation type="journal article" date="2011" name="PLoS Genet.">
        <title>Caenorhabditis briggsae recombinant inbred line genotypes reveal inter-strain incompatibility and the evolution of recombination.</title>
        <authorList>
            <person name="Ross J.A."/>
            <person name="Koboldt D.C."/>
            <person name="Staisch J.E."/>
            <person name="Chamberlin H.M."/>
            <person name="Gupta B.P."/>
            <person name="Miller R.D."/>
            <person name="Baird S.E."/>
            <person name="Haag E.S."/>
        </authorList>
    </citation>
    <scope>NUCLEOTIDE SEQUENCE [LARGE SCALE GENOMIC DNA]</scope>
    <source>
        <strain evidence="7 8">AF16</strain>
    </source>
</reference>
<sequence length="828" mass="95745">MRTSSINILISGIAICDLFTMFTWVYKYLSLADLEYPECITATSLIKIYMDVTSWSSQYHFRRTTCWLGIVMASIRYVIMSRISDVRHFKWADPKMGYILIVIVFGSSGVLTVIWQWECQVVENRNYSLVANCAEHQEINGNYKFSVTLRPFANLGHYVIVRTYFILDATLSNTRETIRRNSTTTEDNEEKYVLSVKLIVFITINFFIAEAPIGTIAILKTFLERTDKLFRFSSDLNVYFVIVATLNSILHPISCIFMSSQYRETLKSVLGGKRKSIISVQPRLSSFVSTPAIHIAHHLHRANFICSFISVIINIFHFIILSRKSMRTSSTNVKMIGIAISDISTMLSTIYKHYFLVDVESPECVTASVRYKIYLDLSAWTFQDHFRRCSSWLGVLMAIVRLFVMKTMPNSRYGNWSKPKTGCFFTLLVFCVSAMLSIFFVSRNQIVENRAFPLPLNCAEYQDINSRPLFSVILTPLFSSSNFLVLRIFTMFDAIVTKFIPCIAFPCLTVFLIRELRKFHNRVVMNGRKQSAVIGEKNDITTKLIVFMTFAFFIAEAPLGTIYLVKVFSDRDDEIFLFSVDIIIYFVTLNTLNSISHSIFCIIMSSQYRNTVREIMGIQRSAKLSTARNKTSVASKLIWKTFPHFCLLMTFIPITHMAFLIVNTFRNLLFTSKLGVDEILWRLLPVIITCYPILFFPPVPFCITMVYSIFLNIKMAPGKHLFGQRATKGERCLVISINFDDHPSLQLDMLKYLPVLITTLYYSRRLYFFKSAKRPIKVYTTEYIRMIYIALFLLVFYVLTLPQILISFLTHHTNFYSYPTRLLGFQES</sequence>
<organism evidence="7 8">
    <name type="scientific">Caenorhabditis briggsae</name>
    <dbReference type="NCBI Taxonomy" id="6238"/>
    <lineage>
        <taxon>Eukaryota</taxon>
        <taxon>Metazoa</taxon>
        <taxon>Ecdysozoa</taxon>
        <taxon>Nematoda</taxon>
        <taxon>Chromadorea</taxon>
        <taxon>Rhabditida</taxon>
        <taxon>Rhabditina</taxon>
        <taxon>Rhabditomorpha</taxon>
        <taxon>Rhabditoidea</taxon>
        <taxon>Rhabditidae</taxon>
        <taxon>Peloderinae</taxon>
        <taxon>Caenorhabditis</taxon>
    </lineage>
</organism>
<feature type="transmembrane region" description="Helical" evidence="5">
    <location>
        <begin position="385"/>
        <end position="404"/>
    </location>
</feature>
<name>E3CU65_CAEBR</name>
<protein>
    <submittedName>
        <fullName evidence="7">Protein CBG17825</fullName>
    </submittedName>
</protein>
<dbReference type="SUPFAM" id="SSF81321">
    <property type="entry name" value="Family A G protein-coupled receptor-like"/>
    <property type="match status" value="2"/>
</dbReference>
<feature type="transmembrane region" description="Helical" evidence="5">
    <location>
        <begin position="544"/>
        <end position="564"/>
    </location>
</feature>
<dbReference type="WormBase" id="CBG17825">
    <property type="protein sequence ID" value="CBP47461"/>
    <property type="gene ID" value="WBGene00037347"/>
    <property type="gene designation" value="Cbr-srw-101.1"/>
</dbReference>
<evidence type="ECO:0000256" key="4">
    <source>
        <dbReference type="ARBA" id="ARBA00023136"/>
    </source>
</evidence>
<dbReference type="Gene3D" id="1.20.1070.10">
    <property type="entry name" value="Rhodopsin 7-helix transmembrane proteins"/>
    <property type="match status" value="2"/>
</dbReference>
<dbReference type="HOGENOM" id="CLU_017141_0_0_1"/>
<dbReference type="eggNOG" id="ENOG502TD93">
    <property type="taxonomic scope" value="Eukaryota"/>
</dbReference>
<accession>E3CU65</accession>
<gene>
    <name evidence="9" type="primary">srw-101.1</name>
    <name evidence="7 9" type="ORF">CBG17825</name>
    <name evidence="7" type="ORF">CBG_17825</name>
</gene>
<evidence type="ECO:0000256" key="1">
    <source>
        <dbReference type="ARBA" id="ARBA00004370"/>
    </source>
</evidence>
<evidence type="ECO:0000256" key="2">
    <source>
        <dbReference type="ARBA" id="ARBA00022692"/>
    </source>
</evidence>
<keyword evidence="8" id="KW-1185">Reference proteome</keyword>
<feature type="transmembrane region" description="Helical" evidence="5">
    <location>
        <begin position="98"/>
        <end position="117"/>
    </location>
</feature>
<dbReference type="Proteomes" id="UP000008549">
    <property type="component" value="Unassembled WGS sequence"/>
</dbReference>
<feature type="transmembrane region" description="Helical" evidence="5">
    <location>
        <begin position="683"/>
        <end position="710"/>
    </location>
</feature>
<evidence type="ECO:0000313" key="7">
    <source>
        <dbReference type="EMBL" id="CBX33063.1"/>
    </source>
</evidence>
<evidence type="ECO:0000256" key="3">
    <source>
        <dbReference type="ARBA" id="ARBA00022989"/>
    </source>
</evidence>
<evidence type="ECO:0000313" key="8">
    <source>
        <dbReference type="Proteomes" id="UP000008549"/>
    </source>
</evidence>